<accession>A0A0A9AHD6</accession>
<dbReference type="EMBL" id="GBRH01247344">
    <property type="protein sequence ID" value="JAD50551.1"/>
    <property type="molecule type" value="Transcribed_RNA"/>
</dbReference>
<reference evidence="1" key="1">
    <citation type="submission" date="2014-09" db="EMBL/GenBank/DDBJ databases">
        <authorList>
            <person name="Magalhaes I.L.F."/>
            <person name="Oliveira U."/>
            <person name="Santos F.R."/>
            <person name="Vidigal T.H.D.A."/>
            <person name="Brescovit A.D."/>
            <person name="Santos A.J."/>
        </authorList>
    </citation>
    <scope>NUCLEOTIDE SEQUENCE</scope>
    <source>
        <tissue evidence="1">Shoot tissue taken approximately 20 cm above the soil surface</tissue>
    </source>
</reference>
<protein>
    <submittedName>
        <fullName evidence="1">Uncharacterized protein</fullName>
    </submittedName>
</protein>
<name>A0A0A9AHD6_ARUDO</name>
<proteinExistence type="predicted"/>
<evidence type="ECO:0000313" key="1">
    <source>
        <dbReference type="EMBL" id="JAD50551.1"/>
    </source>
</evidence>
<organism evidence="1">
    <name type="scientific">Arundo donax</name>
    <name type="common">Giant reed</name>
    <name type="synonym">Donax arundinaceus</name>
    <dbReference type="NCBI Taxonomy" id="35708"/>
    <lineage>
        <taxon>Eukaryota</taxon>
        <taxon>Viridiplantae</taxon>
        <taxon>Streptophyta</taxon>
        <taxon>Embryophyta</taxon>
        <taxon>Tracheophyta</taxon>
        <taxon>Spermatophyta</taxon>
        <taxon>Magnoliopsida</taxon>
        <taxon>Liliopsida</taxon>
        <taxon>Poales</taxon>
        <taxon>Poaceae</taxon>
        <taxon>PACMAD clade</taxon>
        <taxon>Arundinoideae</taxon>
        <taxon>Arundineae</taxon>
        <taxon>Arundo</taxon>
    </lineage>
</organism>
<dbReference type="AlphaFoldDB" id="A0A0A9AHD6"/>
<sequence length="22" mass="2634">MDHELPQLVRRTSAIKRIEDII</sequence>
<reference evidence="1" key="2">
    <citation type="journal article" date="2015" name="Data Brief">
        <title>Shoot transcriptome of the giant reed, Arundo donax.</title>
        <authorList>
            <person name="Barrero R.A."/>
            <person name="Guerrero F.D."/>
            <person name="Moolhuijzen P."/>
            <person name="Goolsby J.A."/>
            <person name="Tidwell J."/>
            <person name="Bellgard S.E."/>
            <person name="Bellgard M.I."/>
        </authorList>
    </citation>
    <scope>NUCLEOTIDE SEQUENCE</scope>
    <source>
        <tissue evidence="1">Shoot tissue taken approximately 20 cm above the soil surface</tissue>
    </source>
</reference>